<dbReference type="GO" id="GO:0045454">
    <property type="term" value="P:cell redox homeostasis"/>
    <property type="evidence" value="ECO:0007669"/>
    <property type="project" value="TreeGrafter"/>
</dbReference>
<dbReference type="Proteomes" id="UP000190150">
    <property type="component" value="Unassembled WGS sequence"/>
</dbReference>
<dbReference type="RefSeq" id="WP_245801035.1">
    <property type="nucleotide sequence ID" value="NZ_FUZF01000011.1"/>
</dbReference>
<sequence length="171" mass="19463">MLKLPKKSAMRLITLSFLLFCVFFTQAQQTTVYNPNADAEAEIAAALKQAKAENKHVFLQIGGNWCSWCLLFNKYAHENDTIKTAFDKNYVVVHVNYSKEQKNEKLLSSLGYPQRFGFPVFVILDAKGNRQHTQNTALLEQGHGYDTKRVLGFLENWSPKALDPASYAEKK</sequence>
<feature type="chain" id="PRO_5013069508" evidence="1">
    <location>
        <begin position="28"/>
        <end position="171"/>
    </location>
</feature>
<dbReference type="AlphaFoldDB" id="A0A1T5EG62"/>
<evidence type="ECO:0000313" key="3">
    <source>
        <dbReference type="Proteomes" id="UP000190150"/>
    </source>
</evidence>
<dbReference type="Pfam" id="PF13899">
    <property type="entry name" value="Thioredoxin_7"/>
    <property type="match status" value="1"/>
</dbReference>
<dbReference type="Gene3D" id="3.40.30.10">
    <property type="entry name" value="Glutaredoxin"/>
    <property type="match status" value="1"/>
</dbReference>
<dbReference type="STRING" id="1513896.SAMN05660841_02570"/>
<reference evidence="3" key="1">
    <citation type="submission" date="2017-02" db="EMBL/GenBank/DDBJ databases">
        <authorList>
            <person name="Varghese N."/>
            <person name="Submissions S."/>
        </authorList>
    </citation>
    <scope>NUCLEOTIDE SEQUENCE [LARGE SCALE GENOMIC DNA]</scope>
    <source>
        <strain evidence="3">DSM 24091</strain>
    </source>
</reference>
<evidence type="ECO:0000256" key="1">
    <source>
        <dbReference type="SAM" id="SignalP"/>
    </source>
</evidence>
<feature type="signal peptide" evidence="1">
    <location>
        <begin position="1"/>
        <end position="27"/>
    </location>
</feature>
<name>A0A1T5EG62_9SPHI</name>
<dbReference type="GO" id="GO:0015035">
    <property type="term" value="F:protein-disulfide reductase activity"/>
    <property type="evidence" value="ECO:0007669"/>
    <property type="project" value="TreeGrafter"/>
</dbReference>
<keyword evidence="3" id="KW-1185">Reference proteome</keyword>
<keyword evidence="1" id="KW-0732">Signal</keyword>
<gene>
    <name evidence="2" type="ORF">SAMN05660841_02570</name>
</gene>
<evidence type="ECO:0000313" key="2">
    <source>
        <dbReference type="EMBL" id="SKB83087.1"/>
    </source>
</evidence>
<dbReference type="PANTHER" id="PTHR32234">
    <property type="entry name" value="THIOL:DISULFIDE INTERCHANGE PROTEIN DSBD"/>
    <property type="match status" value="1"/>
</dbReference>
<dbReference type="EMBL" id="FUZF01000011">
    <property type="protein sequence ID" value="SKB83087.1"/>
    <property type="molecule type" value="Genomic_DNA"/>
</dbReference>
<protein>
    <submittedName>
        <fullName evidence="2">Thioredoxin-like</fullName>
    </submittedName>
</protein>
<organism evidence="2 3">
    <name type="scientific">Sphingobacterium nematocida</name>
    <dbReference type="NCBI Taxonomy" id="1513896"/>
    <lineage>
        <taxon>Bacteria</taxon>
        <taxon>Pseudomonadati</taxon>
        <taxon>Bacteroidota</taxon>
        <taxon>Sphingobacteriia</taxon>
        <taxon>Sphingobacteriales</taxon>
        <taxon>Sphingobacteriaceae</taxon>
        <taxon>Sphingobacterium</taxon>
    </lineage>
</organism>
<dbReference type="InterPro" id="IPR036249">
    <property type="entry name" value="Thioredoxin-like_sf"/>
</dbReference>
<dbReference type="SUPFAM" id="SSF52833">
    <property type="entry name" value="Thioredoxin-like"/>
    <property type="match status" value="1"/>
</dbReference>
<dbReference type="PANTHER" id="PTHR32234:SF0">
    <property type="entry name" value="THIOL:DISULFIDE INTERCHANGE PROTEIN DSBD"/>
    <property type="match status" value="1"/>
</dbReference>
<accession>A0A1T5EG62</accession>
<proteinExistence type="predicted"/>